<evidence type="ECO:0000256" key="2">
    <source>
        <dbReference type="SAM" id="SignalP"/>
    </source>
</evidence>
<evidence type="ECO:0000313" key="5">
    <source>
        <dbReference type="Proteomes" id="UP000199440"/>
    </source>
</evidence>
<dbReference type="InterPro" id="IPR049492">
    <property type="entry name" value="BD-FAE-like_dom"/>
</dbReference>
<organism evidence="4 5">
    <name type="scientific">Kriegella aquimaris</name>
    <dbReference type="NCBI Taxonomy" id="192904"/>
    <lineage>
        <taxon>Bacteria</taxon>
        <taxon>Pseudomonadati</taxon>
        <taxon>Bacteroidota</taxon>
        <taxon>Flavobacteriia</taxon>
        <taxon>Flavobacteriales</taxon>
        <taxon>Flavobacteriaceae</taxon>
        <taxon>Kriegella</taxon>
    </lineage>
</organism>
<dbReference type="PANTHER" id="PTHR48081">
    <property type="entry name" value="AB HYDROLASE SUPERFAMILY PROTEIN C4A8.06C"/>
    <property type="match status" value="1"/>
</dbReference>
<evidence type="ECO:0000313" key="4">
    <source>
        <dbReference type="EMBL" id="SDN08451.1"/>
    </source>
</evidence>
<feature type="domain" description="BD-FAE-like" evidence="3">
    <location>
        <begin position="59"/>
        <end position="258"/>
    </location>
</feature>
<dbReference type="OrthoDB" id="9794725at2"/>
<feature type="signal peptide" evidence="2">
    <location>
        <begin position="1"/>
        <end position="18"/>
    </location>
</feature>
<accession>A0A1G9YIX7</accession>
<dbReference type="Gene3D" id="3.40.50.1820">
    <property type="entry name" value="alpha/beta hydrolase"/>
    <property type="match status" value="1"/>
</dbReference>
<evidence type="ECO:0000259" key="3">
    <source>
        <dbReference type="Pfam" id="PF20434"/>
    </source>
</evidence>
<sequence>MKQLTFLLILIISMQLGAQKTMDLYPASIPNSKSYSLKEKLTVKNDRVTWIENVSKPTLTIYLPDAEIATGAGVIICPGGGYSGESYDLEGVVIAEAFVRKGVAAFILKYRLPDDLIMIDKTIGPLQDAQQAIKTVRDRAKEWQLDADKIGIIGFSAGGHLASTAGTHFEKSYIPNAENTSLRPSFMILVYPVISMTDELTHNGSRDRLLGKPATEKQIKLFSNELQVKTNTPPTWLTHTGDDNVVSVENSIRFYQELIRNNVSAEMHLYPKGNHGFVLSLPTDEWMQPLFNWMKKIL</sequence>
<keyword evidence="5" id="KW-1185">Reference proteome</keyword>
<dbReference type="AlphaFoldDB" id="A0A1G9YIX7"/>
<dbReference type="RefSeq" id="WP_089895713.1">
    <property type="nucleotide sequence ID" value="NZ_FNGV01000023.1"/>
</dbReference>
<dbReference type="Pfam" id="PF20434">
    <property type="entry name" value="BD-FAE"/>
    <property type="match status" value="1"/>
</dbReference>
<dbReference type="PANTHER" id="PTHR48081:SF6">
    <property type="entry name" value="PEPTIDASE S9 PROLYL OLIGOPEPTIDASE CATALYTIC DOMAIN-CONTAINING PROTEIN"/>
    <property type="match status" value="1"/>
</dbReference>
<feature type="chain" id="PRO_5011627034" evidence="2">
    <location>
        <begin position="19"/>
        <end position="298"/>
    </location>
</feature>
<keyword evidence="2" id="KW-0732">Signal</keyword>
<protein>
    <submittedName>
        <fullName evidence="4">Acetyl esterase/lipase</fullName>
    </submittedName>
</protein>
<dbReference type="GO" id="GO:0016787">
    <property type="term" value="F:hydrolase activity"/>
    <property type="evidence" value="ECO:0007669"/>
    <property type="project" value="UniProtKB-KW"/>
</dbReference>
<name>A0A1G9YIX7_9FLAO</name>
<dbReference type="InterPro" id="IPR029058">
    <property type="entry name" value="AB_hydrolase_fold"/>
</dbReference>
<gene>
    <name evidence="4" type="ORF">SAMN04488514_1234</name>
</gene>
<keyword evidence="1" id="KW-0378">Hydrolase</keyword>
<dbReference type="SUPFAM" id="SSF53474">
    <property type="entry name" value="alpha/beta-Hydrolases"/>
    <property type="match status" value="1"/>
</dbReference>
<proteinExistence type="predicted"/>
<dbReference type="InterPro" id="IPR050300">
    <property type="entry name" value="GDXG_lipolytic_enzyme"/>
</dbReference>
<dbReference type="EMBL" id="FNGV01000023">
    <property type="protein sequence ID" value="SDN08451.1"/>
    <property type="molecule type" value="Genomic_DNA"/>
</dbReference>
<reference evidence="4 5" key="1">
    <citation type="submission" date="2016-10" db="EMBL/GenBank/DDBJ databases">
        <authorList>
            <person name="de Groot N.N."/>
        </authorList>
    </citation>
    <scope>NUCLEOTIDE SEQUENCE [LARGE SCALE GENOMIC DNA]</scope>
    <source>
        <strain evidence="4 5">DSM 19886</strain>
    </source>
</reference>
<dbReference type="Proteomes" id="UP000199440">
    <property type="component" value="Unassembled WGS sequence"/>
</dbReference>
<dbReference type="STRING" id="192904.SAMN04488514_1234"/>
<evidence type="ECO:0000256" key="1">
    <source>
        <dbReference type="ARBA" id="ARBA00022801"/>
    </source>
</evidence>